<sequence>MDYIDLYRQFIICAIAETESMKLLWLCRQRRWGQEQIERAEYF</sequence>
<gene>
    <name evidence="1" type="ordered locus">swp_3070</name>
</gene>
<accession>B8CPS3</accession>
<proteinExistence type="predicted"/>
<evidence type="ECO:0000313" key="2">
    <source>
        <dbReference type="Proteomes" id="UP000000753"/>
    </source>
</evidence>
<dbReference type="EMBL" id="CP000472">
    <property type="protein sequence ID" value="ACJ29785.1"/>
    <property type="molecule type" value="Genomic_DNA"/>
</dbReference>
<protein>
    <submittedName>
        <fullName evidence="1">Uncharacterized protein</fullName>
    </submittedName>
</protein>
<organism evidence="1 2">
    <name type="scientific">Shewanella piezotolerans (strain WP3 / JCM 13877)</name>
    <dbReference type="NCBI Taxonomy" id="225849"/>
    <lineage>
        <taxon>Bacteria</taxon>
        <taxon>Pseudomonadati</taxon>
        <taxon>Pseudomonadota</taxon>
        <taxon>Gammaproteobacteria</taxon>
        <taxon>Alteromonadales</taxon>
        <taxon>Shewanellaceae</taxon>
        <taxon>Shewanella</taxon>
    </lineage>
</organism>
<name>B8CPS3_SHEPW</name>
<dbReference type="Proteomes" id="UP000000753">
    <property type="component" value="Chromosome"/>
</dbReference>
<evidence type="ECO:0000313" key="1">
    <source>
        <dbReference type="EMBL" id="ACJ29785.1"/>
    </source>
</evidence>
<dbReference type="AlphaFoldDB" id="B8CPS3"/>
<dbReference type="KEGG" id="swp:swp_3070"/>
<reference evidence="1 2" key="1">
    <citation type="journal article" date="2008" name="PLoS ONE">
        <title>Environmental adaptation: genomic analysis of the piezotolerant and psychrotolerant deep-sea iron reducing bacterium Shewanella piezotolerans WP3.</title>
        <authorList>
            <person name="Wang F."/>
            <person name="Wang J."/>
            <person name="Jian H."/>
            <person name="Zhang B."/>
            <person name="Li S."/>
            <person name="Wang F."/>
            <person name="Zeng X."/>
            <person name="Gao L."/>
            <person name="Bartlett D.H."/>
            <person name="Yu J."/>
            <person name="Hu S."/>
            <person name="Xiao X."/>
        </authorList>
    </citation>
    <scope>NUCLEOTIDE SEQUENCE [LARGE SCALE GENOMIC DNA]</scope>
    <source>
        <strain evidence="2">WP3 / JCM 13877</strain>
    </source>
</reference>
<keyword evidence="2" id="KW-1185">Reference proteome</keyword>
<dbReference type="HOGENOM" id="CLU_3239554_0_0_6"/>